<gene>
    <name evidence="1" type="ORF">PARHAE_03894</name>
</gene>
<accession>A0A3S4GTK5</accession>
<evidence type="ECO:0000313" key="2">
    <source>
        <dbReference type="Proteomes" id="UP000270743"/>
    </source>
</evidence>
<dbReference type="RefSeq" id="WP_126156225.1">
    <property type="nucleotide sequence ID" value="NZ_UZWE01000072.1"/>
</dbReference>
<dbReference type="AlphaFoldDB" id="A0A3S4GTK5"/>
<sequence length="745" mass="82097">MLSLTDGFSIEGVDFFRDDEAKETFYYLPNTVELARNPDGSPQFQFVLYQAGLPIEGKQQGGGFMVMTTVLTAPADIIGPKALNEAQKILRAEAPSPGAPVPTPKIRPVNFTNGTAALRIARGPGSQLVTNIDLGKPSLFGRNTVSIVTDMPFEGAQVFADVLRQGGAIAAVEYNLEFEVRLPAVVIEAHISSARVRNVVATYTTQQVVDEDFWGGDTTTEVRKRTGYSEFLRENSLVELDIRAGSAEVEMDDDMISDLRDFALGAMDKFINEQWLNVGGILTPEQLQSEWLEFINEDFEKNFDLVLTQSDVILRQYNPSATIDPTFISADVADYLIIVDTIAHPFFKRLEVDVSTSFDFERFEDYVHSIVVDLSYDSADDTGRRIQKSESFIFTKDDNKPQKFITAKGRSNEYQVTAEVHYRNGPVLKQRLLNATSVAPAQVIAVANPGEIDVTFSAPAAGFDGDLQSIDIELAYEDRRNGVTPFTEERSLTKDAPQVQIQRPVYSPEVKPFRYRITHVFPTQKISTPWLEAPAGTTNIKVSTPFEDELRLDVVPSADWNELSGILVSLTYEDAANDVRSQQSLFFAPDDVGKIKTFIAPLKDPAKRAVSVAETHLFKSGAARSLPVRTIDATGVPVVVGNAPGGVYRLTISGEDVALGTEVRRVAVTLRYDDPANDVTDMHGAVLRGPGESSVWTVALADPAKLDYTYRADYFLASGERIAGQDRTASFTNPEDWLFVEPPAP</sequence>
<keyword evidence="2" id="KW-1185">Reference proteome</keyword>
<organism evidence="1 2">
    <name type="scientific">Paracoccus haematequi</name>
    <dbReference type="NCBI Taxonomy" id="2491866"/>
    <lineage>
        <taxon>Bacteria</taxon>
        <taxon>Pseudomonadati</taxon>
        <taxon>Pseudomonadota</taxon>
        <taxon>Alphaproteobacteria</taxon>
        <taxon>Rhodobacterales</taxon>
        <taxon>Paracoccaceae</taxon>
        <taxon>Paracoccus</taxon>
    </lineage>
</organism>
<proteinExistence type="predicted"/>
<evidence type="ECO:0000313" key="1">
    <source>
        <dbReference type="EMBL" id="VDS10676.1"/>
    </source>
</evidence>
<dbReference type="Proteomes" id="UP000270743">
    <property type="component" value="Unassembled WGS sequence"/>
</dbReference>
<dbReference type="EMBL" id="UZWE01000072">
    <property type="protein sequence ID" value="VDS10676.1"/>
    <property type="molecule type" value="Genomic_DNA"/>
</dbReference>
<protein>
    <submittedName>
        <fullName evidence="1">Uncharacterized protein</fullName>
    </submittedName>
</protein>
<dbReference type="OrthoDB" id="1488684at2"/>
<name>A0A3S4GTK5_9RHOB</name>
<reference evidence="1 2" key="1">
    <citation type="submission" date="2018-12" db="EMBL/GenBank/DDBJ databases">
        <authorList>
            <person name="Criscuolo A."/>
        </authorList>
    </citation>
    <scope>NUCLEOTIDE SEQUENCE [LARGE SCALE GENOMIC DNA]</scope>
    <source>
        <strain evidence="1">ACIP1116241</strain>
    </source>
</reference>